<accession>A0A9X2Q7T2</accession>
<protein>
    <recommendedName>
        <fullName evidence="2">site-specific DNA-methyltransferase (adenine-specific)</fullName>
        <ecNumber evidence="2">2.1.1.72</ecNumber>
    </recommendedName>
</protein>
<dbReference type="Pfam" id="PF12161">
    <property type="entry name" value="HsdM_N"/>
    <property type="match status" value="1"/>
</dbReference>
<sequence length="536" mass="61073">MSEQQNLFGRKLHADLEIEDELWEAAVDLRGTIAPANYKNYVLPLLFLRYLSLRYEERREELEEKVQNPDSYYREEDLEDATEYRQEGAFLIPEEARWDYLVEHAQDDDIKVKVDHAMELLQQRYDDLEGVLPPMYAGSNLTQENLANLINLFSRDIFTGQGKQQADVLGRVYEYFITNFADTEGSKGGEFFTPRSVVQALVAMLEPEDGSKIFDPACGSGGMFVQAAEFTDDKESLSFYGQESVDQNLRLCKMNLLMHDLQGDLESGDSLLNDKHEGLKADYVIANPPFNIRSWGADEIPGDDPRLHVGDRRLQPTDSNANYMWMMHFLHHLDEGGTAGYVMANGSMTTSLTNEEPVRKALVDEGFVDCIVQLPDKLFFGTGIPACLWFLSRNRDGSNGERERSDEILFLDGRDMGELPERAKRVLTDDETGRLETAYRNFRMPDEKVEEEPGFSGVVSLEEVRSNDYKLTPGLYVGFEDDDGDRVPFEVKMPQLIDELESQFEESRRLQKEIHSNLQEVTEGTAVHLPTDGKTV</sequence>
<evidence type="ECO:0000313" key="10">
    <source>
        <dbReference type="EMBL" id="MCS3711804.1"/>
    </source>
</evidence>
<dbReference type="RefSeq" id="WP_259088938.1">
    <property type="nucleotide sequence ID" value="NZ_JANUAE010000018.1"/>
</dbReference>
<dbReference type="PANTHER" id="PTHR42998">
    <property type="entry name" value="TYPE I RESTRICTION ENZYME HINDVIIP M PROTEIN-RELATED"/>
    <property type="match status" value="1"/>
</dbReference>
<dbReference type="InterPro" id="IPR003356">
    <property type="entry name" value="DNA_methylase_A-5"/>
</dbReference>
<dbReference type="Gene3D" id="1.20.1260.30">
    <property type="match status" value="1"/>
</dbReference>
<comment type="catalytic activity">
    <reaction evidence="7">
        <text>a 2'-deoxyadenosine in DNA + S-adenosyl-L-methionine = an N(6)-methyl-2'-deoxyadenosine in DNA + S-adenosyl-L-homocysteine + H(+)</text>
        <dbReference type="Rhea" id="RHEA:15197"/>
        <dbReference type="Rhea" id="RHEA-COMP:12418"/>
        <dbReference type="Rhea" id="RHEA-COMP:12419"/>
        <dbReference type="ChEBI" id="CHEBI:15378"/>
        <dbReference type="ChEBI" id="CHEBI:57856"/>
        <dbReference type="ChEBI" id="CHEBI:59789"/>
        <dbReference type="ChEBI" id="CHEBI:90615"/>
        <dbReference type="ChEBI" id="CHEBI:90616"/>
        <dbReference type="EC" id="2.1.1.72"/>
    </reaction>
</comment>
<dbReference type="InterPro" id="IPR002052">
    <property type="entry name" value="DNA_methylase_N6_adenine_CS"/>
</dbReference>
<dbReference type="EMBL" id="JANUAE010000018">
    <property type="protein sequence ID" value="MCS3711804.1"/>
    <property type="molecule type" value="Genomic_DNA"/>
</dbReference>
<dbReference type="Proteomes" id="UP001155057">
    <property type="component" value="Unassembled WGS sequence"/>
</dbReference>
<evidence type="ECO:0000256" key="7">
    <source>
        <dbReference type="ARBA" id="ARBA00047942"/>
    </source>
</evidence>
<evidence type="ECO:0000259" key="9">
    <source>
        <dbReference type="Pfam" id="PF12161"/>
    </source>
</evidence>
<dbReference type="EC" id="2.1.1.72" evidence="2"/>
<dbReference type="PRINTS" id="PR00507">
    <property type="entry name" value="N12N6MTFRASE"/>
</dbReference>
<name>A0A9X2Q7T2_9BACT</name>
<evidence type="ECO:0000256" key="4">
    <source>
        <dbReference type="ARBA" id="ARBA00022679"/>
    </source>
</evidence>
<comment type="caution">
    <text evidence="10">The sequence shown here is derived from an EMBL/GenBank/DDBJ whole genome shotgun (WGS) entry which is preliminary data.</text>
</comment>
<evidence type="ECO:0000256" key="1">
    <source>
        <dbReference type="ARBA" id="ARBA00006594"/>
    </source>
</evidence>
<dbReference type="Pfam" id="PF02384">
    <property type="entry name" value="N6_Mtase"/>
    <property type="match status" value="1"/>
</dbReference>
<proteinExistence type="inferred from homology"/>
<dbReference type="GO" id="GO:0032259">
    <property type="term" value="P:methylation"/>
    <property type="evidence" value="ECO:0007669"/>
    <property type="project" value="UniProtKB-KW"/>
</dbReference>
<evidence type="ECO:0000256" key="2">
    <source>
        <dbReference type="ARBA" id="ARBA00011900"/>
    </source>
</evidence>
<evidence type="ECO:0000256" key="5">
    <source>
        <dbReference type="ARBA" id="ARBA00022691"/>
    </source>
</evidence>
<reference evidence="10" key="1">
    <citation type="submission" date="2022-08" db="EMBL/GenBank/DDBJ databases">
        <title>Genomic Encyclopedia of Type Strains, Phase V (KMG-V): Genome sequencing to study the core and pangenomes of soil and plant-associated prokaryotes.</title>
        <authorList>
            <person name="Whitman W."/>
        </authorList>
    </citation>
    <scope>NUCLEOTIDE SEQUENCE</scope>
    <source>
        <strain evidence="10">SP3049</strain>
    </source>
</reference>
<dbReference type="InterPro" id="IPR052916">
    <property type="entry name" value="Type-I_RE_MTase_Subunit"/>
</dbReference>
<evidence type="ECO:0000256" key="3">
    <source>
        <dbReference type="ARBA" id="ARBA00022603"/>
    </source>
</evidence>
<comment type="similarity">
    <text evidence="1">Belongs to the N(4)/N(6)-methyltransferase family.</text>
</comment>
<feature type="domain" description="N6 adenine-specific DNA methyltransferase N-terminal" evidence="9">
    <location>
        <begin position="18"/>
        <end position="153"/>
    </location>
</feature>
<evidence type="ECO:0000256" key="6">
    <source>
        <dbReference type="ARBA" id="ARBA00022747"/>
    </source>
</evidence>
<dbReference type="Gene3D" id="3.40.50.150">
    <property type="entry name" value="Vaccinia Virus protein VP39"/>
    <property type="match status" value="1"/>
</dbReference>
<organism evidence="10 11">
    <name type="scientific">Salinibacter ruber</name>
    <dbReference type="NCBI Taxonomy" id="146919"/>
    <lineage>
        <taxon>Bacteria</taxon>
        <taxon>Pseudomonadati</taxon>
        <taxon>Rhodothermota</taxon>
        <taxon>Rhodothermia</taxon>
        <taxon>Rhodothermales</taxon>
        <taxon>Salinibacteraceae</taxon>
        <taxon>Salinibacter</taxon>
    </lineage>
</organism>
<dbReference type="AlphaFoldDB" id="A0A9X2Q7T2"/>
<dbReference type="PROSITE" id="PS00092">
    <property type="entry name" value="N6_MTASE"/>
    <property type="match status" value="1"/>
</dbReference>
<dbReference type="GO" id="GO:0009307">
    <property type="term" value="P:DNA restriction-modification system"/>
    <property type="evidence" value="ECO:0007669"/>
    <property type="project" value="UniProtKB-KW"/>
</dbReference>
<dbReference type="PANTHER" id="PTHR42998:SF1">
    <property type="entry name" value="TYPE I RESTRICTION ENZYME HINDI METHYLASE SUBUNIT"/>
    <property type="match status" value="1"/>
</dbReference>
<dbReference type="InterPro" id="IPR029063">
    <property type="entry name" value="SAM-dependent_MTases_sf"/>
</dbReference>
<keyword evidence="4 10" id="KW-0808">Transferase</keyword>
<evidence type="ECO:0000259" key="8">
    <source>
        <dbReference type="Pfam" id="PF02384"/>
    </source>
</evidence>
<feature type="domain" description="DNA methylase adenine-specific" evidence="8">
    <location>
        <begin position="165"/>
        <end position="481"/>
    </location>
</feature>
<evidence type="ECO:0000313" key="11">
    <source>
        <dbReference type="Proteomes" id="UP001155057"/>
    </source>
</evidence>
<dbReference type="SUPFAM" id="SSF53335">
    <property type="entry name" value="S-adenosyl-L-methionine-dependent methyltransferases"/>
    <property type="match status" value="1"/>
</dbReference>
<dbReference type="GO" id="GO:0009007">
    <property type="term" value="F:site-specific DNA-methyltransferase (adenine-specific) activity"/>
    <property type="evidence" value="ECO:0007669"/>
    <property type="project" value="UniProtKB-EC"/>
</dbReference>
<dbReference type="InterPro" id="IPR022749">
    <property type="entry name" value="D12N6_MeTrfase_N"/>
</dbReference>
<keyword evidence="6" id="KW-0680">Restriction system</keyword>
<keyword evidence="3 10" id="KW-0489">Methyltransferase</keyword>
<gene>
    <name evidence="10" type="ORF">GGP61_003439</name>
</gene>
<dbReference type="GO" id="GO:0008170">
    <property type="term" value="F:N-methyltransferase activity"/>
    <property type="evidence" value="ECO:0007669"/>
    <property type="project" value="InterPro"/>
</dbReference>
<dbReference type="GO" id="GO:0003677">
    <property type="term" value="F:DNA binding"/>
    <property type="evidence" value="ECO:0007669"/>
    <property type="project" value="InterPro"/>
</dbReference>
<dbReference type="InterPro" id="IPR038333">
    <property type="entry name" value="T1MK-like_N_sf"/>
</dbReference>
<keyword evidence="5" id="KW-0949">S-adenosyl-L-methionine</keyword>